<dbReference type="GO" id="GO:0003676">
    <property type="term" value="F:nucleic acid binding"/>
    <property type="evidence" value="ECO:0007669"/>
    <property type="project" value="InterPro"/>
</dbReference>
<feature type="non-terminal residue" evidence="3">
    <location>
        <position position="1"/>
    </location>
</feature>
<gene>
    <name evidence="3" type="ORF">MIMGU_mgv11b0235911mg</name>
</gene>
<dbReference type="AlphaFoldDB" id="A0A022Q240"/>
<feature type="non-terminal residue" evidence="3">
    <location>
        <position position="123"/>
    </location>
</feature>
<dbReference type="PANTHER" id="PTHR13620">
    <property type="entry name" value="3-5 EXONUCLEASE"/>
    <property type="match status" value="1"/>
</dbReference>
<dbReference type="Proteomes" id="UP000030748">
    <property type="component" value="Unassembled WGS sequence"/>
</dbReference>
<evidence type="ECO:0000313" key="3">
    <source>
        <dbReference type="EMBL" id="EYU21869.1"/>
    </source>
</evidence>
<evidence type="ECO:0000256" key="2">
    <source>
        <dbReference type="ARBA" id="ARBA00022801"/>
    </source>
</evidence>
<evidence type="ECO:0000313" key="4">
    <source>
        <dbReference type="Proteomes" id="UP000030748"/>
    </source>
</evidence>
<dbReference type="InterPro" id="IPR036397">
    <property type="entry name" value="RNaseH_sf"/>
</dbReference>
<dbReference type="SUPFAM" id="SSF53098">
    <property type="entry name" value="Ribonuclease H-like"/>
    <property type="match status" value="1"/>
</dbReference>
<dbReference type="GO" id="GO:0008408">
    <property type="term" value="F:3'-5' exonuclease activity"/>
    <property type="evidence" value="ECO:0000318"/>
    <property type="project" value="GO_Central"/>
</dbReference>
<dbReference type="GO" id="GO:0005737">
    <property type="term" value="C:cytoplasm"/>
    <property type="evidence" value="ECO:0000318"/>
    <property type="project" value="GO_Central"/>
</dbReference>
<dbReference type="InterPro" id="IPR051132">
    <property type="entry name" value="3-5_Exonuclease_domain"/>
</dbReference>
<dbReference type="PANTHER" id="PTHR13620:SF76">
    <property type="entry name" value="WERNER SYNDROME-LIKE EXONUCLEASE"/>
    <property type="match status" value="1"/>
</dbReference>
<protein>
    <recommendedName>
        <fullName evidence="5">3'-5' exonuclease domain-containing protein</fullName>
    </recommendedName>
</protein>
<name>A0A022Q240_ERYGU</name>
<evidence type="ECO:0000256" key="1">
    <source>
        <dbReference type="ARBA" id="ARBA00022722"/>
    </source>
</evidence>
<sequence length="123" mass="14010">AEFIVVCFQKYGTKCNNDEQRGQNSPLDFVRLQNPHACTISKKNHPIAIFQLYVGHECLVFEILRSDFIHKSLELFIADPRHTFCGVGIKDDVDKLYDHHGLRVGRIADLNDLARMATNGIQV</sequence>
<dbReference type="Gene3D" id="3.30.420.10">
    <property type="entry name" value="Ribonuclease H-like superfamily/Ribonuclease H"/>
    <property type="match status" value="1"/>
</dbReference>
<evidence type="ECO:0008006" key="5">
    <source>
        <dbReference type="Google" id="ProtNLM"/>
    </source>
</evidence>
<dbReference type="STRING" id="4155.A0A022Q240"/>
<reference evidence="3 4" key="1">
    <citation type="journal article" date="2013" name="Proc. Natl. Acad. Sci. U.S.A.">
        <title>Fine-scale variation in meiotic recombination in Mimulus inferred from population shotgun sequencing.</title>
        <authorList>
            <person name="Hellsten U."/>
            <person name="Wright K.M."/>
            <person name="Jenkins J."/>
            <person name="Shu S."/>
            <person name="Yuan Y."/>
            <person name="Wessler S.R."/>
            <person name="Schmutz J."/>
            <person name="Willis J.H."/>
            <person name="Rokhsar D.S."/>
        </authorList>
    </citation>
    <scope>NUCLEOTIDE SEQUENCE [LARGE SCALE GENOMIC DNA]</scope>
    <source>
        <strain evidence="4">cv. DUN x IM62</strain>
    </source>
</reference>
<dbReference type="EMBL" id="KI632223">
    <property type="protein sequence ID" value="EYU21869.1"/>
    <property type="molecule type" value="Genomic_DNA"/>
</dbReference>
<accession>A0A022Q240</accession>
<proteinExistence type="predicted"/>
<dbReference type="InterPro" id="IPR012337">
    <property type="entry name" value="RNaseH-like_sf"/>
</dbReference>
<keyword evidence="1" id="KW-0540">Nuclease</keyword>
<dbReference type="GO" id="GO:0005634">
    <property type="term" value="C:nucleus"/>
    <property type="evidence" value="ECO:0000318"/>
    <property type="project" value="GO_Central"/>
</dbReference>
<keyword evidence="2" id="KW-0378">Hydrolase</keyword>
<organism evidence="3 4">
    <name type="scientific">Erythranthe guttata</name>
    <name type="common">Yellow monkey flower</name>
    <name type="synonym">Mimulus guttatus</name>
    <dbReference type="NCBI Taxonomy" id="4155"/>
    <lineage>
        <taxon>Eukaryota</taxon>
        <taxon>Viridiplantae</taxon>
        <taxon>Streptophyta</taxon>
        <taxon>Embryophyta</taxon>
        <taxon>Tracheophyta</taxon>
        <taxon>Spermatophyta</taxon>
        <taxon>Magnoliopsida</taxon>
        <taxon>eudicotyledons</taxon>
        <taxon>Gunneridae</taxon>
        <taxon>Pentapetalae</taxon>
        <taxon>asterids</taxon>
        <taxon>lamiids</taxon>
        <taxon>Lamiales</taxon>
        <taxon>Phrymaceae</taxon>
        <taxon>Erythranthe</taxon>
    </lineage>
</organism>
<keyword evidence="4" id="KW-1185">Reference proteome</keyword>